<keyword evidence="1" id="KW-1133">Transmembrane helix</keyword>
<protein>
    <submittedName>
        <fullName evidence="2">Uncharacterized protein</fullName>
    </submittedName>
</protein>
<proteinExistence type="predicted"/>
<dbReference type="OrthoDB" id="9986677at2759"/>
<name>A0A9W4N6K9_PENNA</name>
<comment type="caution">
    <text evidence="2">The sequence shown here is derived from an EMBL/GenBank/DDBJ whole genome shotgun (WGS) entry which is preliminary data.</text>
</comment>
<dbReference type="AlphaFoldDB" id="A0A9W4N6K9"/>
<dbReference type="Proteomes" id="UP001153461">
    <property type="component" value="Unassembled WGS sequence"/>
</dbReference>
<reference evidence="2" key="1">
    <citation type="submission" date="2021-07" db="EMBL/GenBank/DDBJ databases">
        <authorList>
            <person name="Branca A.L. A."/>
        </authorList>
    </citation>
    <scope>NUCLEOTIDE SEQUENCE</scope>
</reference>
<gene>
    <name evidence="2" type="ORF">PNAL_LOCUS9386</name>
</gene>
<dbReference type="EMBL" id="CAJVNV010000618">
    <property type="protein sequence ID" value="CAG8280426.1"/>
    <property type="molecule type" value="Genomic_DNA"/>
</dbReference>
<evidence type="ECO:0000313" key="2">
    <source>
        <dbReference type="EMBL" id="CAG8280426.1"/>
    </source>
</evidence>
<organism evidence="2 3">
    <name type="scientific">Penicillium nalgiovense</name>
    <dbReference type="NCBI Taxonomy" id="60175"/>
    <lineage>
        <taxon>Eukaryota</taxon>
        <taxon>Fungi</taxon>
        <taxon>Dikarya</taxon>
        <taxon>Ascomycota</taxon>
        <taxon>Pezizomycotina</taxon>
        <taxon>Eurotiomycetes</taxon>
        <taxon>Eurotiomycetidae</taxon>
        <taxon>Eurotiales</taxon>
        <taxon>Aspergillaceae</taxon>
        <taxon>Penicillium</taxon>
    </lineage>
</organism>
<evidence type="ECO:0000313" key="3">
    <source>
        <dbReference type="Proteomes" id="UP001153461"/>
    </source>
</evidence>
<feature type="transmembrane region" description="Helical" evidence="1">
    <location>
        <begin position="43"/>
        <end position="69"/>
    </location>
</feature>
<accession>A0A9W4N6K9</accession>
<keyword evidence="1" id="KW-0812">Transmembrane</keyword>
<evidence type="ECO:0000256" key="1">
    <source>
        <dbReference type="SAM" id="Phobius"/>
    </source>
</evidence>
<keyword evidence="1" id="KW-0472">Membrane</keyword>
<sequence length="83" mass="9279">MSTAAATVWPSQFANTSLFYALHSWSSSDESEPHGWSISRYRYVLYVMVGAFVRIPGVLWQGLLVYAFVTGKVPLTCFIPDLS</sequence>